<dbReference type="InterPro" id="IPR050309">
    <property type="entry name" value="Type-B_Carboxylest/Lipase"/>
</dbReference>
<gene>
    <name evidence="8" type="ORF">JYU34_008578</name>
</gene>
<feature type="domain" description="Carboxylesterase type B" evidence="7">
    <location>
        <begin position="5"/>
        <end position="448"/>
    </location>
</feature>
<organism evidence="8 9">
    <name type="scientific">Plutella xylostella</name>
    <name type="common">Diamondback moth</name>
    <name type="synonym">Plutella maculipennis</name>
    <dbReference type="NCBI Taxonomy" id="51655"/>
    <lineage>
        <taxon>Eukaryota</taxon>
        <taxon>Metazoa</taxon>
        <taxon>Ecdysozoa</taxon>
        <taxon>Arthropoda</taxon>
        <taxon>Hexapoda</taxon>
        <taxon>Insecta</taxon>
        <taxon>Pterygota</taxon>
        <taxon>Neoptera</taxon>
        <taxon>Endopterygota</taxon>
        <taxon>Lepidoptera</taxon>
        <taxon>Glossata</taxon>
        <taxon>Ditrysia</taxon>
        <taxon>Yponomeutoidea</taxon>
        <taxon>Plutellidae</taxon>
        <taxon>Plutella</taxon>
    </lineage>
</organism>
<dbReference type="InterPro" id="IPR002018">
    <property type="entry name" value="CarbesteraseB"/>
</dbReference>
<evidence type="ECO:0000313" key="8">
    <source>
        <dbReference type="EMBL" id="KAG7306008.1"/>
    </source>
</evidence>
<dbReference type="PANTHER" id="PTHR11559">
    <property type="entry name" value="CARBOXYLESTERASE"/>
    <property type="match status" value="1"/>
</dbReference>
<dbReference type="EC" id="3.1.1.-" evidence="6"/>
<evidence type="ECO:0000256" key="6">
    <source>
        <dbReference type="RuleBase" id="RU361235"/>
    </source>
</evidence>
<keyword evidence="3 6" id="KW-0378">Hydrolase</keyword>
<comment type="similarity">
    <text evidence="1 6">Belongs to the type-B carboxylesterase/lipase family.</text>
</comment>
<evidence type="ECO:0000259" key="7">
    <source>
        <dbReference type="Pfam" id="PF00135"/>
    </source>
</evidence>
<dbReference type="Proteomes" id="UP000823941">
    <property type="component" value="Chromosome 12"/>
</dbReference>
<dbReference type="SUPFAM" id="SSF53474">
    <property type="entry name" value="alpha/beta-Hydrolases"/>
    <property type="match status" value="1"/>
</dbReference>
<dbReference type="PROSITE" id="PS00941">
    <property type="entry name" value="CARBOXYLESTERASE_B_2"/>
    <property type="match status" value="1"/>
</dbReference>
<comment type="caution">
    <text evidence="8">The sequence shown here is derived from an EMBL/GenBank/DDBJ whole genome shotgun (WGS) entry which is preliminary data.</text>
</comment>
<dbReference type="InterPro" id="IPR019826">
    <property type="entry name" value="Carboxylesterase_B_AS"/>
</dbReference>
<accession>A0ABQ7QN13</accession>
<keyword evidence="4" id="KW-1015">Disulfide bond</keyword>
<proteinExistence type="inferred from homology"/>
<evidence type="ECO:0000256" key="1">
    <source>
        <dbReference type="ARBA" id="ARBA00005964"/>
    </source>
</evidence>
<evidence type="ECO:0000256" key="3">
    <source>
        <dbReference type="ARBA" id="ARBA00022801"/>
    </source>
</evidence>
<dbReference type="EMBL" id="JAHIBW010000012">
    <property type="protein sequence ID" value="KAG7306008.1"/>
    <property type="molecule type" value="Genomic_DNA"/>
</dbReference>
<evidence type="ECO:0000256" key="2">
    <source>
        <dbReference type="ARBA" id="ARBA00022487"/>
    </source>
</evidence>
<keyword evidence="5" id="KW-0325">Glycoprotein</keyword>
<protein>
    <recommendedName>
        <fullName evidence="6">Carboxylic ester hydrolase</fullName>
        <ecNumber evidence="6">3.1.1.-</ecNumber>
    </recommendedName>
</protein>
<dbReference type="InterPro" id="IPR029058">
    <property type="entry name" value="AB_hydrolase_fold"/>
</dbReference>
<evidence type="ECO:0000256" key="5">
    <source>
        <dbReference type="ARBA" id="ARBA00023180"/>
    </source>
</evidence>
<keyword evidence="9" id="KW-1185">Reference proteome</keyword>
<dbReference type="InterPro" id="IPR019819">
    <property type="entry name" value="Carboxylesterase_B_CS"/>
</dbReference>
<dbReference type="Pfam" id="PF00135">
    <property type="entry name" value="COesterase"/>
    <property type="match status" value="1"/>
</dbReference>
<dbReference type="Gene3D" id="3.40.50.1820">
    <property type="entry name" value="alpha/beta hydrolase"/>
    <property type="match status" value="1"/>
</dbReference>
<sequence length="464" mass="52240">MVPIGDEDCLTLNIYSPGQISYKKFLPVIVYIHGGGFMSGSSNELIYNPEPIVRKNVIVVVINYRVGAFGFLCLKVKGAPGNAGLKDQVAALQWVNKNIQTFGGDPQSVTIVGASAGGASVNYLMMSREARDLFHRAIIESGTAFSPFGFAQDPIERAALVASKLGYNTKNPFELLNIFTNASKADIINASIIEGTVDPMKRYIFRPCVEKQILGGYPFITKTPKQIMESGDYNKVPVIVGYNDKEGTMDESLLDDNLYQELEEHLDDTLPDNMVFTGYDQKSSLLKDLRDFYFQDNALDKSMADSVINYFSDAFYMYPAVVLTRYLLRDNKHPVFNYYFQYSSRRNIIKIMNGSGDKKGASHGDEVFYMFEPIGLFALPKSKKDAVLINRMTTMWTNFARTGDPTSIRSSVLPLKWSASDNQTLRFLIIDETLQMDTLPNPDRIEFWQTKYSNYGIITQPRNK</sequence>
<reference evidence="8 9" key="1">
    <citation type="submission" date="2021-06" db="EMBL/GenBank/DDBJ databases">
        <title>A haploid diamondback moth (Plutella xylostella L.) genome assembly resolves 31 chromosomes and identifies a diamide resistance mutation.</title>
        <authorList>
            <person name="Ward C.M."/>
            <person name="Perry K.D."/>
            <person name="Baker G."/>
            <person name="Powis K."/>
            <person name="Heckel D.G."/>
            <person name="Baxter S.W."/>
        </authorList>
    </citation>
    <scope>NUCLEOTIDE SEQUENCE [LARGE SCALE GENOMIC DNA]</scope>
    <source>
        <strain evidence="8 9">LV</strain>
        <tissue evidence="8">Single pupa</tissue>
    </source>
</reference>
<name>A0ABQ7QN13_PLUXY</name>
<evidence type="ECO:0000313" key="9">
    <source>
        <dbReference type="Proteomes" id="UP000823941"/>
    </source>
</evidence>
<keyword evidence="2" id="KW-0719">Serine esterase</keyword>
<evidence type="ECO:0000256" key="4">
    <source>
        <dbReference type="ARBA" id="ARBA00023157"/>
    </source>
</evidence>
<dbReference type="PROSITE" id="PS00122">
    <property type="entry name" value="CARBOXYLESTERASE_B_1"/>
    <property type="match status" value="1"/>
</dbReference>